<dbReference type="CDD" id="cd00170">
    <property type="entry name" value="SEC14"/>
    <property type="match status" value="1"/>
</dbReference>
<dbReference type="SUPFAM" id="SSF52087">
    <property type="entry name" value="CRAL/TRIO domain"/>
    <property type="match status" value="1"/>
</dbReference>
<feature type="region of interest" description="Disordered" evidence="10">
    <location>
        <begin position="125"/>
        <end position="244"/>
    </location>
</feature>
<feature type="domain" description="CRAL-TRIO" evidence="11">
    <location>
        <begin position="318"/>
        <end position="493"/>
    </location>
</feature>
<name>A0AAV8TEQ9_9ROSI</name>
<dbReference type="InterPro" id="IPR036273">
    <property type="entry name" value="CRAL/TRIO_N_dom_sf"/>
</dbReference>
<dbReference type="GO" id="GO:0005737">
    <property type="term" value="C:cytoplasm"/>
    <property type="evidence" value="ECO:0007669"/>
    <property type="project" value="UniProtKB-SubCell"/>
</dbReference>
<accession>A0AAV8TEQ9</accession>
<dbReference type="GO" id="GO:0008289">
    <property type="term" value="F:lipid binding"/>
    <property type="evidence" value="ECO:0007669"/>
    <property type="project" value="UniProtKB-KW"/>
</dbReference>
<keyword evidence="9" id="KW-0131">Cell cycle</keyword>
<dbReference type="InterPro" id="IPR056794">
    <property type="entry name" value="PATL1-6_C_GOLD"/>
</dbReference>
<dbReference type="Pfam" id="PF00650">
    <property type="entry name" value="CRAL_TRIO"/>
    <property type="match status" value="1"/>
</dbReference>
<comment type="caution">
    <text evidence="13">The sequence shown here is derived from an EMBL/GenBank/DDBJ whole genome shotgun (WGS) entry which is preliminary data.</text>
</comment>
<dbReference type="InterPro" id="IPR044834">
    <property type="entry name" value="PATL"/>
</dbReference>
<keyword evidence="4" id="KW-0813">Transport</keyword>
<feature type="domain" description="GOLD" evidence="12">
    <location>
        <begin position="497"/>
        <end position="598"/>
    </location>
</feature>
<keyword evidence="14" id="KW-1185">Reference proteome</keyword>
<protein>
    <recommendedName>
        <fullName evidence="15">Patellin-3</fullName>
    </recommendedName>
</protein>
<evidence type="ECO:0000256" key="5">
    <source>
        <dbReference type="ARBA" id="ARBA00022490"/>
    </source>
</evidence>
<dbReference type="Gene3D" id="3.40.525.10">
    <property type="entry name" value="CRAL-TRIO lipid binding domain"/>
    <property type="match status" value="1"/>
</dbReference>
<dbReference type="PANTHER" id="PTHR45932">
    <property type="entry name" value="PATELLIN-1"/>
    <property type="match status" value="1"/>
</dbReference>
<feature type="compositionally biased region" description="Polar residues" evidence="10">
    <location>
        <begin position="125"/>
        <end position="134"/>
    </location>
</feature>
<keyword evidence="5" id="KW-0963">Cytoplasm</keyword>
<dbReference type="EMBL" id="JAIWQS010000005">
    <property type="protein sequence ID" value="KAJ8765272.1"/>
    <property type="molecule type" value="Genomic_DNA"/>
</dbReference>
<keyword evidence="8" id="KW-0472">Membrane</keyword>
<evidence type="ECO:0000256" key="10">
    <source>
        <dbReference type="SAM" id="MobiDB-lite"/>
    </source>
</evidence>
<feature type="compositionally biased region" description="Basic and acidic residues" evidence="10">
    <location>
        <begin position="83"/>
        <end position="99"/>
    </location>
</feature>
<reference evidence="13 14" key="1">
    <citation type="submission" date="2021-09" db="EMBL/GenBank/DDBJ databases">
        <title>Genomic insights and catalytic innovation underlie evolution of tropane alkaloids biosynthesis.</title>
        <authorList>
            <person name="Wang Y.-J."/>
            <person name="Tian T."/>
            <person name="Huang J.-P."/>
            <person name="Huang S.-X."/>
        </authorList>
    </citation>
    <scope>NUCLEOTIDE SEQUENCE [LARGE SCALE GENOMIC DNA]</scope>
    <source>
        <strain evidence="13">KIB-2018</strain>
        <tissue evidence="13">Leaf</tissue>
    </source>
</reference>
<evidence type="ECO:0000256" key="6">
    <source>
        <dbReference type="ARBA" id="ARBA00022618"/>
    </source>
</evidence>
<evidence type="ECO:0000256" key="2">
    <source>
        <dbReference type="ARBA" id="ARBA00004496"/>
    </source>
</evidence>
<dbReference type="GO" id="GO:0051301">
    <property type="term" value="P:cell division"/>
    <property type="evidence" value="ECO:0007669"/>
    <property type="project" value="UniProtKB-KW"/>
</dbReference>
<dbReference type="Gene3D" id="2.60.120.680">
    <property type="entry name" value="GOLD domain"/>
    <property type="match status" value="1"/>
</dbReference>
<evidence type="ECO:0000256" key="7">
    <source>
        <dbReference type="ARBA" id="ARBA00023121"/>
    </source>
</evidence>
<dbReference type="AlphaFoldDB" id="A0AAV8TEQ9"/>
<sequence length="603" mass="67384">MAEEVPKPPQMLQVPQVEELVVVADVPQAEKLTVPSPPTMPLEEKEAPPVPDDTEEDPIKPKQPLAEALETDHQLSKPSSGDVDDKSVDSGSFKEESSRVSDLSDSEKKALQDLKQLVQDALNNHEFSFSSTAPPTIPSTKEEEHKNTVVDAEEEEASKQTTEKEETLQEPAKPETEADEEEKTELGDTEEPKVATSGKSNYTADDDDAKTVEAIEETIVAVSSSSSPQEQTSFSAKQPDENVNAASCEPIKEVESEPPVVTPEEVCIWGITLLADDRSDVILLKFLRARDFKVKDAFTMLKNTVRWRKEFGIDELVDQDLGDDLEKVVFMHGFDKEGHPVCYNVYGEFQDKELYRKTLSDEDKRKTFLRWRIQFLERSIRKLNFSPGGISTIVQVNDLKNSPGPTKRELRQVTSQALQLLQDNYPEFVAKQVFINVPWWYLAVNRMISPFLTQRTRSKFVFAGPSKSAETLLRYIVAEQIPIKYGGLSKDGEFGTTDAVTEIIVKSAAKYIVEFPVTETCVLAWEVRVVGWGVSYGAEFVPSAEESYTVIIQKARKLGATAEPVVCNSFKIGEPGKVVLTIDNPTSKKKKLLYRLKTKPSSD</sequence>
<keyword evidence="7" id="KW-0446">Lipid-binding</keyword>
<evidence type="ECO:0000256" key="8">
    <source>
        <dbReference type="ARBA" id="ARBA00023136"/>
    </source>
</evidence>
<gene>
    <name evidence="13" type="ORF">K2173_011969</name>
</gene>
<dbReference type="InterPro" id="IPR009038">
    <property type="entry name" value="GOLD_dom"/>
</dbReference>
<evidence type="ECO:0008006" key="15">
    <source>
        <dbReference type="Google" id="ProtNLM"/>
    </source>
</evidence>
<evidence type="ECO:0000313" key="13">
    <source>
        <dbReference type="EMBL" id="KAJ8765272.1"/>
    </source>
</evidence>
<dbReference type="PROSITE" id="PS50191">
    <property type="entry name" value="CRAL_TRIO"/>
    <property type="match status" value="1"/>
</dbReference>
<evidence type="ECO:0000256" key="4">
    <source>
        <dbReference type="ARBA" id="ARBA00022448"/>
    </source>
</evidence>
<proteinExistence type="inferred from homology"/>
<organism evidence="13 14">
    <name type="scientific">Erythroxylum novogranatense</name>
    <dbReference type="NCBI Taxonomy" id="1862640"/>
    <lineage>
        <taxon>Eukaryota</taxon>
        <taxon>Viridiplantae</taxon>
        <taxon>Streptophyta</taxon>
        <taxon>Embryophyta</taxon>
        <taxon>Tracheophyta</taxon>
        <taxon>Spermatophyta</taxon>
        <taxon>Magnoliopsida</taxon>
        <taxon>eudicotyledons</taxon>
        <taxon>Gunneridae</taxon>
        <taxon>Pentapetalae</taxon>
        <taxon>rosids</taxon>
        <taxon>fabids</taxon>
        <taxon>Malpighiales</taxon>
        <taxon>Erythroxylaceae</taxon>
        <taxon>Erythroxylum</taxon>
    </lineage>
</organism>
<evidence type="ECO:0000256" key="3">
    <source>
        <dbReference type="ARBA" id="ARBA00007155"/>
    </source>
</evidence>
<feature type="region of interest" description="Disordered" evidence="10">
    <location>
        <begin position="31"/>
        <end position="111"/>
    </location>
</feature>
<feature type="compositionally biased region" description="Basic and acidic residues" evidence="10">
    <location>
        <begin position="184"/>
        <end position="193"/>
    </location>
</feature>
<evidence type="ECO:0000259" key="12">
    <source>
        <dbReference type="PROSITE" id="PS50866"/>
    </source>
</evidence>
<keyword evidence="6" id="KW-0132">Cell division</keyword>
<evidence type="ECO:0000256" key="1">
    <source>
        <dbReference type="ARBA" id="ARBA00004370"/>
    </source>
</evidence>
<evidence type="ECO:0000259" key="11">
    <source>
        <dbReference type="PROSITE" id="PS50191"/>
    </source>
</evidence>
<dbReference type="InterPro" id="IPR001251">
    <property type="entry name" value="CRAL-TRIO_dom"/>
</dbReference>
<dbReference type="InterPro" id="IPR011074">
    <property type="entry name" value="CRAL/TRIO_N_dom"/>
</dbReference>
<dbReference type="GO" id="GO:0016020">
    <property type="term" value="C:membrane"/>
    <property type="evidence" value="ECO:0007669"/>
    <property type="project" value="UniProtKB-SubCell"/>
</dbReference>
<dbReference type="SUPFAM" id="SSF46938">
    <property type="entry name" value="CRAL/TRIO N-terminal domain"/>
    <property type="match status" value="1"/>
</dbReference>
<feature type="compositionally biased region" description="Basic and acidic residues" evidence="10">
    <location>
        <begin position="157"/>
        <end position="176"/>
    </location>
</feature>
<dbReference type="PRINTS" id="PR00180">
    <property type="entry name" value="CRETINALDHBP"/>
</dbReference>
<dbReference type="SMART" id="SM01100">
    <property type="entry name" value="CRAL_TRIO_N"/>
    <property type="match status" value="1"/>
</dbReference>
<evidence type="ECO:0000313" key="14">
    <source>
        <dbReference type="Proteomes" id="UP001159364"/>
    </source>
</evidence>
<dbReference type="Pfam" id="PF25099">
    <property type="entry name" value="GOLD_PATL1_C"/>
    <property type="match status" value="1"/>
</dbReference>
<dbReference type="Proteomes" id="UP001159364">
    <property type="component" value="Linkage Group LG05"/>
</dbReference>
<dbReference type="SMART" id="SM00516">
    <property type="entry name" value="SEC14"/>
    <property type="match status" value="1"/>
</dbReference>
<dbReference type="PANTHER" id="PTHR45932:SF17">
    <property type="entry name" value="CELLULAR RETINALDEHYDE-BINDING_TRIPLE FUNCTION DOMAIN-CONTAINING PROTEIN"/>
    <property type="match status" value="1"/>
</dbReference>
<dbReference type="PROSITE" id="PS50866">
    <property type="entry name" value="GOLD"/>
    <property type="match status" value="1"/>
</dbReference>
<dbReference type="InterPro" id="IPR036865">
    <property type="entry name" value="CRAL-TRIO_dom_sf"/>
</dbReference>
<evidence type="ECO:0000256" key="9">
    <source>
        <dbReference type="ARBA" id="ARBA00023306"/>
    </source>
</evidence>
<dbReference type="Pfam" id="PF03765">
    <property type="entry name" value="CRAL_TRIO_N"/>
    <property type="match status" value="1"/>
</dbReference>
<comment type="subcellular location">
    <subcellularLocation>
        <location evidence="2">Cytoplasm</location>
    </subcellularLocation>
    <subcellularLocation>
        <location evidence="1">Membrane</location>
    </subcellularLocation>
</comment>
<comment type="similarity">
    <text evidence="3">Belongs to the patellin family.</text>
</comment>